<organism evidence="7 8">
    <name type="scientific">Pieris macdunnoughi</name>
    <dbReference type="NCBI Taxonomy" id="345717"/>
    <lineage>
        <taxon>Eukaryota</taxon>
        <taxon>Metazoa</taxon>
        <taxon>Ecdysozoa</taxon>
        <taxon>Arthropoda</taxon>
        <taxon>Hexapoda</taxon>
        <taxon>Insecta</taxon>
        <taxon>Pterygota</taxon>
        <taxon>Neoptera</taxon>
        <taxon>Endopterygota</taxon>
        <taxon>Lepidoptera</taxon>
        <taxon>Glossata</taxon>
        <taxon>Ditrysia</taxon>
        <taxon>Papilionoidea</taxon>
        <taxon>Pieridae</taxon>
        <taxon>Pierinae</taxon>
        <taxon>Pieris</taxon>
    </lineage>
</organism>
<dbReference type="Gene3D" id="3.40.50.1820">
    <property type="entry name" value="alpha/beta hydrolase"/>
    <property type="match status" value="1"/>
</dbReference>
<reference evidence="7" key="1">
    <citation type="submission" date="2021-02" db="EMBL/GenBank/DDBJ databases">
        <authorList>
            <person name="Steward A R."/>
        </authorList>
    </citation>
    <scope>NUCLEOTIDE SEQUENCE</scope>
</reference>
<accession>A0A821RXJ7</accession>
<evidence type="ECO:0000256" key="3">
    <source>
        <dbReference type="ARBA" id="ARBA00022525"/>
    </source>
</evidence>
<evidence type="ECO:0000259" key="6">
    <source>
        <dbReference type="Pfam" id="PF00151"/>
    </source>
</evidence>
<evidence type="ECO:0000313" key="7">
    <source>
        <dbReference type="EMBL" id="CAF4847167.1"/>
    </source>
</evidence>
<dbReference type="InterPro" id="IPR029058">
    <property type="entry name" value="AB_hydrolase_fold"/>
</dbReference>
<dbReference type="InterPro" id="IPR000734">
    <property type="entry name" value="TAG_lipase"/>
</dbReference>
<dbReference type="EMBL" id="CAJOBZ010000015">
    <property type="protein sequence ID" value="CAF4847167.1"/>
    <property type="molecule type" value="Genomic_DNA"/>
</dbReference>
<dbReference type="AlphaFoldDB" id="A0A821RXJ7"/>
<gene>
    <name evidence="7" type="ORF">PMACD_LOCUS6732</name>
</gene>
<evidence type="ECO:0000256" key="5">
    <source>
        <dbReference type="SAM" id="SignalP"/>
    </source>
</evidence>
<dbReference type="GO" id="GO:0016298">
    <property type="term" value="F:lipase activity"/>
    <property type="evidence" value="ECO:0007669"/>
    <property type="project" value="InterPro"/>
</dbReference>
<keyword evidence="5" id="KW-0732">Signal</keyword>
<evidence type="ECO:0000313" key="8">
    <source>
        <dbReference type="Proteomes" id="UP000663880"/>
    </source>
</evidence>
<dbReference type="Proteomes" id="UP000663880">
    <property type="component" value="Unassembled WGS sequence"/>
</dbReference>
<dbReference type="GO" id="GO:0005615">
    <property type="term" value="C:extracellular space"/>
    <property type="evidence" value="ECO:0007669"/>
    <property type="project" value="TreeGrafter"/>
</dbReference>
<evidence type="ECO:0000256" key="2">
    <source>
        <dbReference type="ARBA" id="ARBA00010701"/>
    </source>
</evidence>
<evidence type="ECO:0000256" key="1">
    <source>
        <dbReference type="ARBA" id="ARBA00004613"/>
    </source>
</evidence>
<dbReference type="GO" id="GO:0017171">
    <property type="term" value="F:serine hydrolase activity"/>
    <property type="evidence" value="ECO:0007669"/>
    <property type="project" value="TreeGrafter"/>
</dbReference>
<feature type="signal peptide" evidence="5">
    <location>
        <begin position="1"/>
        <end position="20"/>
    </location>
</feature>
<dbReference type="PANTHER" id="PTHR11610">
    <property type="entry name" value="LIPASE"/>
    <property type="match status" value="1"/>
</dbReference>
<feature type="chain" id="PRO_5032381306" description="Lipase domain-containing protein" evidence="5">
    <location>
        <begin position="21"/>
        <end position="314"/>
    </location>
</feature>
<keyword evidence="3" id="KW-0964">Secreted</keyword>
<dbReference type="PANTHER" id="PTHR11610:SF37">
    <property type="entry name" value="GH01208P"/>
    <property type="match status" value="1"/>
</dbReference>
<comment type="similarity">
    <text evidence="2 4">Belongs to the AB hydrolase superfamily. Lipase family.</text>
</comment>
<dbReference type="OrthoDB" id="7407350at2759"/>
<dbReference type="InterPro" id="IPR013818">
    <property type="entry name" value="Lipase"/>
</dbReference>
<feature type="domain" description="Lipase" evidence="6">
    <location>
        <begin position="42"/>
        <end position="304"/>
    </location>
</feature>
<evidence type="ECO:0000256" key="4">
    <source>
        <dbReference type="RuleBase" id="RU004262"/>
    </source>
</evidence>
<dbReference type="GO" id="GO:0016042">
    <property type="term" value="P:lipid catabolic process"/>
    <property type="evidence" value="ECO:0007669"/>
    <property type="project" value="TreeGrafter"/>
</dbReference>
<name>A0A821RXJ7_9NEOP</name>
<keyword evidence="8" id="KW-1185">Reference proteome</keyword>
<dbReference type="Pfam" id="PF00151">
    <property type="entry name" value="Lipase"/>
    <property type="match status" value="1"/>
</dbReference>
<protein>
    <recommendedName>
        <fullName evidence="6">Lipase domain-containing protein</fullName>
    </recommendedName>
</protein>
<dbReference type="SUPFAM" id="SSF53474">
    <property type="entry name" value="alpha/beta-Hydrolases"/>
    <property type="match status" value="1"/>
</dbReference>
<comment type="subcellular location">
    <subcellularLocation>
        <location evidence="1">Secreted</location>
    </subcellularLocation>
</comment>
<proteinExistence type="inferred from homology"/>
<sequence length="314" mass="34743">MWNKIWTFVLVPGFIPLSEMAMLRCYQGNGSYKSTPLKSPLGLLNSSFNVTLDTVFFAFGFNNTPRTVTVIAITKAYMQLKENTDMNYVLLNWEKEATSEIAGPIIHYPTTGIFNAKRIGEALGDALLELSNHGLDLKRVHLIGHSLGSHLMGYAGRQTTKQLKPVGRITGLDPAGPLYESPTLLHPLRETDAIFVVGIHSNPVVYGTSENVGHVDVWLNCGMRHQPGCRENFLELCSHARAPICYAESINSIQAFPAAKSTSCGDWKAKKNINDEDEIIYMGENIDRNATGIFYLRTNSARPFGKGLDGIQYS</sequence>
<comment type="caution">
    <text evidence="7">The sequence shown here is derived from an EMBL/GenBank/DDBJ whole genome shotgun (WGS) entry which is preliminary data.</text>
</comment>